<gene>
    <name evidence="5" type="ORF">C4N18_11000</name>
</gene>
<dbReference type="InterPro" id="IPR036874">
    <property type="entry name" value="Carbonic_anhydrase_sf"/>
</dbReference>
<organism evidence="5 6">
    <name type="scientific">Fusobacterium varium ATCC 27725</name>
    <dbReference type="NCBI Taxonomy" id="469618"/>
    <lineage>
        <taxon>Bacteria</taxon>
        <taxon>Fusobacteriati</taxon>
        <taxon>Fusobacteriota</taxon>
        <taxon>Fusobacteriia</taxon>
        <taxon>Fusobacteriales</taxon>
        <taxon>Fusobacteriaceae</taxon>
        <taxon>Fusobacterium</taxon>
    </lineage>
</organism>
<sequence length="193" mass="21909">MENKNNLEKILEFNREFVESKEYEKYQTTKYPEKKIAIVSCMDTRLTELLPKAMNLRNGDAKIIKNAGGLVIHPFGSAMRSILICIYEFNIKEVFIVGHYDCGVSNLNADKIVKKMELKGIDMNTLNTLFYSGINVKDWLHGFDCVEESVERSVSVVRNHPLVPKDVAVHGLIMDPLTGEINLVINGFDSIKK</sequence>
<comment type="similarity">
    <text evidence="2">Belongs to the beta-class carbonic anhydrase family.</text>
</comment>
<accession>A0ABM6U5X2</accession>
<evidence type="ECO:0000256" key="2">
    <source>
        <dbReference type="ARBA" id="ARBA00006217"/>
    </source>
</evidence>
<keyword evidence="3" id="KW-0479">Metal-binding</keyword>
<evidence type="ECO:0000256" key="1">
    <source>
        <dbReference type="ARBA" id="ARBA00001947"/>
    </source>
</evidence>
<proteinExistence type="inferred from homology"/>
<keyword evidence="6" id="KW-1185">Reference proteome</keyword>
<dbReference type="PANTHER" id="PTHR43175:SF3">
    <property type="entry name" value="CARBON DISULFIDE HYDROLASE"/>
    <property type="match status" value="1"/>
</dbReference>
<dbReference type="Pfam" id="PF00484">
    <property type="entry name" value="Pro_CA"/>
    <property type="match status" value="1"/>
</dbReference>
<dbReference type="EMBL" id="CP028103">
    <property type="protein sequence ID" value="AVQ31713.1"/>
    <property type="molecule type" value="Genomic_DNA"/>
</dbReference>
<evidence type="ECO:0000256" key="4">
    <source>
        <dbReference type="ARBA" id="ARBA00022833"/>
    </source>
</evidence>
<name>A0ABM6U5X2_FUSVA</name>
<keyword evidence="4" id="KW-0862">Zinc</keyword>
<dbReference type="PANTHER" id="PTHR43175">
    <property type="entry name" value="CARBONIC ANHYDRASE"/>
    <property type="match status" value="1"/>
</dbReference>
<dbReference type="SMART" id="SM00947">
    <property type="entry name" value="Pro_CA"/>
    <property type="match status" value="1"/>
</dbReference>
<dbReference type="SUPFAM" id="SSF53056">
    <property type="entry name" value="beta-carbonic anhydrase, cab"/>
    <property type="match status" value="1"/>
</dbReference>
<dbReference type="GeneID" id="77468521"/>
<evidence type="ECO:0000313" key="5">
    <source>
        <dbReference type="EMBL" id="AVQ31713.1"/>
    </source>
</evidence>
<dbReference type="Gene3D" id="3.40.1050.10">
    <property type="entry name" value="Carbonic anhydrase"/>
    <property type="match status" value="1"/>
</dbReference>
<dbReference type="CDD" id="cd03379">
    <property type="entry name" value="beta_CA_cladeD"/>
    <property type="match status" value="1"/>
</dbReference>
<evidence type="ECO:0000256" key="3">
    <source>
        <dbReference type="ARBA" id="ARBA00022723"/>
    </source>
</evidence>
<reference evidence="6" key="1">
    <citation type="journal article" date="2018" name="MSphere">
        <title>Fusobacterium Genomics Using MinION and Illumina Sequencing Enables Genome Completion and Correction.</title>
        <authorList>
            <person name="Todd S.M."/>
            <person name="Settlage R.E."/>
            <person name="Lahmers K.K."/>
            <person name="Slade D.J."/>
        </authorList>
    </citation>
    <scope>NUCLEOTIDE SEQUENCE [LARGE SCALE GENOMIC DNA]</scope>
    <source>
        <strain evidence="6">ATCC 27725</strain>
    </source>
</reference>
<protein>
    <submittedName>
        <fullName evidence="5">Carbonic anhydrase</fullName>
    </submittedName>
</protein>
<evidence type="ECO:0000313" key="6">
    <source>
        <dbReference type="Proteomes" id="UP000241238"/>
    </source>
</evidence>
<dbReference type="InterPro" id="IPR001765">
    <property type="entry name" value="Carbonic_anhydrase"/>
</dbReference>
<dbReference type="RefSeq" id="WP_005948053.1">
    <property type="nucleotide sequence ID" value="NZ_CP028103.1"/>
</dbReference>
<dbReference type="Proteomes" id="UP000241238">
    <property type="component" value="Chromosome"/>
</dbReference>
<comment type="cofactor">
    <cofactor evidence="1">
        <name>Zn(2+)</name>
        <dbReference type="ChEBI" id="CHEBI:29105"/>
    </cofactor>
</comment>